<feature type="region of interest" description="Disordered" evidence="1">
    <location>
        <begin position="62"/>
        <end position="81"/>
    </location>
</feature>
<sequence length="110" mass="11902">MAPQNRHKVGCFRSSSVELGHLRRSRAHCGPLDTRSQYHGCSLGCNFLFLLAKNAGEHLPLGGGGPSMGPDGDAQLPGVPQDVNENVTAEQTHDAGESWAEGWRHRRTES</sequence>
<evidence type="ECO:0000313" key="2">
    <source>
        <dbReference type="EMBL" id="TNN84156.1"/>
    </source>
</evidence>
<dbReference type="AlphaFoldDB" id="A0A4Z2J1T9"/>
<accession>A0A4Z2J1T9</accession>
<comment type="caution">
    <text evidence="2">The sequence shown here is derived from an EMBL/GenBank/DDBJ whole genome shotgun (WGS) entry which is preliminary data.</text>
</comment>
<reference evidence="2 3" key="1">
    <citation type="submission" date="2019-03" db="EMBL/GenBank/DDBJ databases">
        <title>First draft genome of Liparis tanakae, snailfish: a comprehensive survey of snailfish specific genes.</title>
        <authorList>
            <person name="Kim W."/>
            <person name="Song I."/>
            <person name="Jeong J.-H."/>
            <person name="Kim D."/>
            <person name="Kim S."/>
            <person name="Ryu S."/>
            <person name="Song J.Y."/>
            <person name="Lee S.K."/>
        </authorList>
    </citation>
    <scope>NUCLEOTIDE SEQUENCE [LARGE SCALE GENOMIC DNA]</scope>
    <source>
        <tissue evidence="2">Muscle</tissue>
    </source>
</reference>
<evidence type="ECO:0000256" key="1">
    <source>
        <dbReference type="SAM" id="MobiDB-lite"/>
    </source>
</evidence>
<evidence type="ECO:0000313" key="3">
    <source>
        <dbReference type="Proteomes" id="UP000314294"/>
    </source>
</evidence>
<proteinExistence type="predicted"/>
<keyword evidence="3" id="KW-1185">Reference proteome</keyword>
<feature type="region of interest" description="Disordered" evidence="1">
    <location>
        <begin position="86"/>
        <end position="110"/>
    </location>
</feature>
<organism evidence="2 3">
    <name type="scientific">Liparis tanakae</name>
    <name type="common">Tanaka's snailfish</name>
    <dbReference type="NCBI Taxonomy" id="230148"/>
    <lineage>
        <taxon>Eukaryota</taxon>
        <taxon>Metazoa</taxon>
        <taxon>Chordata</taxon>
        <taxon>Craniata</taxon>
        <taxon>Vertebrata</taxon>
        <taxon>Euteleostomi</taxon>
        <taxon>Actinopterygii</taxon>
        <taxon>Neopterygii</taxon>
        <taxon>Teleostei</taxon>
        <taxon>Neoteleostei</taxon>
        <taxon>Acanthomorphata</taxon>
        <taxon>Eupercaria</taxon>
        <taxon>Perciformes</taxon>
        <taxon>Cottioidei</taxon>
        <taxon>Cottales</taxon>
        <taxon>Liparidae</taxon>
        <taxon>Liparis</taxon>
    </lineage>
</organism>
<gene>
    <name evidence="2" type="ORF">EYF80_005483</name>
</gene>
<dbReference type="Proteomes" id="UP000314294">
    <property type="component" value="Unassembled WGS sequence"/>
</dbReference>
<name>A0A4Z2J1T9_9TELE</name>
<dbReference type="EMBL" id="SRLO01000028">
    <property type="protein sequence ID" value="TNN84156.1"/>
    <property type="molecule type" value="Genomic_DNA"/>
</dbReference>
<protein>
    <submittedName>
        <fullName evidence="2">Uncharacterized protein</fullName>
    </submittedName>
</protein>